<gene>
    <name evidence="1" type="ORF">ATL42_2251</name>
</gene>
<reference evidence="1 2" key="1">
    <citation type="submission" date="2017-10" db="EMBL/GenBank/DDBJ databases">
        <title>Sequencing the genomes of 1000 actinobacteria strains.</title>
        <authorList>
            <person name="Klenk H.-P."/>
        </authorList>
    </citation>
    <scope>NUCLEOTIDE SEQUENCE [LARGE SCALE GENOMIC DNA]</scope>
    <source>
        <strain evidence="1 2">DSM 18966</strain>
    </source>
</reference>
<dbReference type="InterPro" id="IPR012341">
    <property type="entry name" value="6hp_glycosidase-like_sf"/>
</dbReference>
<evidence type="ECO:0000313" key="2">
    <source>
        <dbReference type="Proteomes" id="UP000225548"/>
    </source>
</evidence>
<dbReference type="AlphaFoldDB" id="A0A2A9E683"/>
<sequence length="444" mass="47829">MTRPDGEERPGITRRSVLIGGATLAVLGAAGAGWATRQSIDYETIRLYSESVVFDGPGSRTLVPAGRARLVVPGTRVLSGIFEQERLVDEEAAWLGRSASWTFSDEETGYPADLAQQALLDIRSLLMPNGASVAAWSPKWRYTWPRDGSHVAAALSAAEHHLEALAVLMFLQDVQSRDGWFEARYLPDGLGIPDDRERQLDGVGWVLWACGRLVGRRDPMLVRSDLETISPMMNRSLALVLASIDTADHLPPASPDYWEVRETRLTLGVAAPLLAGLYGAVAAFGALGDVRSRDEALRGADRLSTAIHRAFGPDGYPRYVGGDERCTSVAFLLPPYVPGSPPEVFEAFDRAQTELLRPAGGLAPGAGWKRDGISWTPETAVFAMAAADSGREEYARSTLRWLAEHRTAVGSLPEKVLHDGSPAAVAPLAWTAANVVLAVDALNG</sequence>
<name>A0A2A9E683_9MICO</name>
<keyword evidence="2" id="KW-1185">Reference proteome</keyword>
<dbReference type="InterPro" id="IPR006311">
    <property type="entry name" value="TAT_signal"/>
</dbReference>
<dbReference type="PROSITE" id="PS51318">
    <property type="entry name" value="TAT"/>
    <property type="match status" value="1"/>
</dbReference>
<evidence type="ECO:0000313" key="1">
    <source>
        <dbReference type="EMBL" id="PFG34344.1"/>
    </source>
</evidence>
<dbReference type="GO" id="GO:0005975">
    <property type="term" value="P:carbohydrate metabolic process"/>
    <property type="evidence" value="ECO:0007669"/>
    <property type="project" value="InterPro"/>
</dbReference>
<dbReference type="RefSeq" id="WP_098455391.1">
    <property type="nucleotide sequence ID" value="NZ_PDJG01000001.1"/>
</dbReference>
<dbReference type="Proteomes" id="UP000225548">
    <property type="component" value="Unassembled WGS sequence"/>
</dbReference>
<dbReference type="PANTHER" id="PTHR31616">
    <property type="entry name" value="TREHALASE"/>
    <property type="match status" value="1"/>
</dbReference>
<comment type="caution">
    <text evidence="1">The sequence shown here is derived from an EMBL/GenBank/DDBJ whole genome shotgun (WGS) entry which is preliminary data.</text>
</comment>
<dbReference type="SUPFAM" id="SSF48208">
    <property type="entry name" value="Six-hairpin glycosidases"/>
    <property type="match status" value="1"/>
</dbReference>
<dbReference type="GO" id="GO:0004553">
    <property type="term" value="F:hydrolase activity, hydrolyzing O-glycosyl compounds"/>
    <property type="evidence" value="ECO:0007669"/>
    <property type="project" value="TreeGrafter"/>
</dbReference>
<dbReference type="EMBL" id="PDJG01000001">
    <property type="protein sequence ID" value="PFG34344.1"/>
    <property type="molecule type" value="Genomic_DNA"/>
</dbReference>
<dbReference type="InterPro" id="IPR008928">
    <property type="entry name" value="6-hairpin_glycosidase_sf"/>
</dbReference>
<dbReference type="Gene3D" id="1.50.10.10">
    <property type="match status" value="1"/>
</dbReference>
<accession>A0A2A9E683</accession>
<organism evidence="1 2">
    <name type="scientific">Sanguibacter antarcticus</name>
    <dbReference type="NCBI Taxonomy" id="372484"/>
    <lineage>
        <taxon>Bacteria</taxon>
        <taxon>Bacillati</taxon>
        <taxon>Actinomycetota</taxon>
        <taxon>Actinomycetes</taxon>
        <taxon>Micrococcales</taxon>
        <taxon>Sanguibacteraceae</taxon>
        <taxon>Sanguibacter</taxon>
    </lineage>
</organism>
<dbReference type="OrthoDB" id="3806982at2"/>
<dbReference type="PANTHER" id="PTHR31616:SF0">
    <property type="entry name" value="GLUCAN 1,4-ALPHA-GLUCOSIDASE"/>
    <property type="match status" value="1"/>
</dbReference>
<evidence type="ECO:0008006" key="3">
    <source>
        <dbReference type="Google" id="ProtNLM"/>
    </source>
</evidence>
<proteinExistence type="predicted"/>
<protein>
    <recommendedName>
        <fullName evidence="3">GH15 family glucan-1,4-alpha-glucosidase</fullName>
    </recommendedName>
</protein>